<evidence type="ECO:0000256" key="4">
    <source>
        <dbReference type="ARBA" id="ARBA00022833"/>
    </source>
</evidence>
<evidence type="ECO:0000256" key="1">
    <source>
        <dbReference type="ARBA" id="ARBA00022723"/>
    </source>
</evidence>
<evidence type="ECO:0000313" key="8">
    <source>
        <dbReference type="Proteomes" id="UP000271974"/>
    </source>
</evidence>
<dbReference type="EMBL" id="RQTK01000892">
    <property type="protein sequence ID" value="RUS73871.1"/>
    <property type="molecule type" value="Genomic_DNA"/>
</dbReference>
<dbReference type="GO" id="GO:0008270">
    <property type="term" value="F:zinc ion binding"/>
    <property type="evidence" value="ECO:0007669"/>
    <property type="project" value="UniProtKB-KW"/>
</dbReference>
<accession>A0A3S1BSG7</accession>
<proteinExistence type="predicted"/>
<dbReference type="SUPFAM" id="SSF57667">
    <property type="entry name" value="beta-beta-alpha zinc fingers"/>
    <property type="match status" value="4"/>
</dbReference>
<dbReference type="OrthoDB" id="6154725at2759"/>
<name>A0A3S1BSG7_ELYCH</name>
<feature type="domain" description="C2H2-type" evidence="6">
    <location>
        <begin position="26"/>
        <end position="54"/>
    </location>
</feature>
<dbReference type="Proteomes" id="UP000271974">
    <property type="component" value="Unassembled WGS sequence"/>
</dbReference>
<feature type="non-terminal residue" evidence="7">
    <location>
        <position position="1"/>
    </location>
</feature>
<evidence type="ECO:0000313" key="7">
    <source>
        <dbReference type="EMBL" id="RUS73871.1"/>
    </source>
</evidence>
<organism evidence="7 8">
    <name type="scientific">Elysia chlorotica</name>
    <name type="common">Eastern emerald elysia</name>
    <name type="synonym">Sea slug</name>
    <dbReference type="NCBI Taxonomy" id="188477"/>
    <lineage>
        <taxon>Eukaryota</taxon>
        <taxon>Metazoa</taxon>
        <taxon>Spiralia</taxon>
        <taxon>Lophotrochozoa</taxon>
        <taxon>Mollusca</taxon>
        <taxon>Gastropoda</taxon>
        <taxon>Heterobranchia</taxon>
        <taxon>Euthyneura</taxon>
        <taxon>Panpulmonata</taxon>
        <taxon>Sacoglossa</taxon>
        <taxon>Placobranchoidea</taxon>
        <taxon>Plakobranchidae</taxon>
        <taxon>Elysia</taxon>
    </lineage>
</organism>
<feature type="domain" description="C2H2-type" evidence="6">
    <location>
        <begin position="402"/>
        <end position="429"/>
    </location>
</feature>
<keyword evidence="2" id="KW-0677">Repeat</keyword>
<dbReference type="InterPro" id="IPR036236">
    <property type="entry name" value="Znf_C2H2_sf"/>
</dbReference>
<comment type="caution">
    <text evidence="7">The sequence shown here is derived from an EMBL/GenBank/DDBJ whole genome shotgun (WGS) entry which is preliminary data.</text>
</comment>
<dbReference type="PANTHER" id="PTHR24379">
    <property type="entry name" value="KRAB AND ZINC FINGER DOMAIN-CONTAINING"/>
    <property type="match status" value="1"/>
</dbReference>
<dbReference type="InterPro" id="IPR013087">
    <property type="entry name" value="Znf_C2H2_type"/>
</dbReference>
<sequence length="516" mass="59461">TCSYCTQTFATSAQKDCHFRVPTCKTKCEQCNEEFACEADLFVHNYTYHDKQNLVEQFPSLTIEEKNVFEELQCPICQNSLPATTMEHHLQEKHFSEESYSCCVCKSYFKTSSCLKTHLGRHFNKQKRETIANEKASIAFQRPIKKPKETENYPCKHCGEKFQSISARNHHKKVPPLNLQCPKCPTILKSQASMIVHNFQVHEQHLLVKTVKGDVSRTNRSLYCCPLCSKPIVDLKKHISSSHVDEMTYQCCVCGKKFSSSATLQKHCDDHALGKRGTFQCSKCPMVTHSHSDFFKHAATHRSQCEFCKIEFGHPHLLWPHYMSQHADELYTCEQCGKKIATKTQLATHMRYHRFQHIEPCPKCGIMIRGNLKKHLYRKHPEKPDTEENVDGQTSTSASNNHRCFKCFEWFPTRQSLIQHRQSHNRKSIPCPTCNKTFSTKTILTTHIDRVHLKISSYICDICGKKATSSYNLKVHKRIHSSTKLFTCDVCDQGFNYKASLQGHMRSKHGSATVEK</sequence>
<dbReference type="STRING" id="188477.A0A3S1BSG7"/>
<keyword evidence="4" id="KW-0862">Zinc</keyword>
<evidence type="ECO:0000256" key="5">
    <source>
        <dbReference type="PROSITE-ProRule" id="PRU00042"/>
    </source>
</evidence>
<feature type="domain" description="C2H2-type" evidence="6">
    <location>
        <begin position="486"/>
        <end position="509"/>
    </location>
</feature>
<feature type="domain" description="C2H2-type" evidence="6">
    <location>
        <begin position="100"/>
        <end position="127"/>
    </location>
</feature>
<reference evidence="7 8" key="1">
    <citation type="submission" date="2019-01" db="EMBL/GenBank/DDBJ databases">
        <title>A draft genome assembly of the solar-powered sea slug Elysia chlorotica.</title>
        <authorList>
            <person name="Cai H."/>
            <person name="Li Q."/>
            <person name="Fang X."/>
            <person name="Li J."/>
            <person name="Curtis N.E."/>
            <person name="Altenburger A."/>
            <person name="Shibata T."/>
            <person name="Feng M."/>
            <person name="Maeda T."/>
            <person name="Schwartz J.A."/>
            <person name="Shigenobu S."/>
            <person name="Lundholm N."/>
            <person name="Nishiyama T."/>
            <person name="Yang H."/>
            <person name="Hasebe M."/>
            <person name="Li S."/>
            <person name="Pierce S.K."/>
            <person name="Wang J."/>
        </authorList>
    </citation>
    <scope>NUCLEOTIDE SEQUENCE [LARGE SCALE GENOMIC DNA]</scope>
    <source>
        <strain evidence="7">EC2010</strain>
        <tissue evidence="7">Whole organism of an adult</tissue>
    </source>
</reference>
<keyword evidence="3 5" id="KW-0863">Zinc-finger</keyword>
<gene>
    <name evidence="7" type="ORF">EGW08_018373</name>
</gene>
<protein>
    <recommendedName>
        <fullName evidence="6">C2H2-type domain-containing protein</fullName>
    </recommendedName>
</protein>
<feature type="non-terminal residue" evidence="7">
    <location>
        <position position="516"/>
    </location>
</feature>
<dbReference type="FunFam" id="3.30.160.60:FF:000624">
    <property type="entry name" value="zinc finger protein 697"/>
    <property type="match status" value="1"/>
</dbReference>
<evidence type="ECO:0000259" key="6">
    <source>
        <dbReference type="PROSITE" id="PS50157"/>
    </source>
</evidence>
<dbReference type="FunFam" id="3.30.160.60:FF:000446">
    <property type="entry name" value="Zinc finger protein"/>
    <property type="match status" value="2"/>
</dbReference>
<keyword evidence="8" id="KW-1185">Reference proteome</keyword>
<feature type="domain" description="C2H2-type" evidence="6">
    <location>
        <begin position="331"/>
        <end position="358"/>
    </location>
</feature>
<feature type="domain" description="C2H2-type" evidence="6">
    <location>
        <begin position="458"/>
        <end position="485"/>
    </location>
</feature>
<dbReference type="PROSITE" id="PS50157">
    <property type="entry name" value="ZINC_FINGER_C2H2_2"/>
    <property type="match status" value="8"/>
</dbReference>
<keyword evidence="1" id="KW-0479">Metal-binding</keyword>
<dbReference type="Gene3D" id="3.30.160.60">
    <property type="entry name" value="Classic Zinc Finger"/>
    <property type="match status" value="6"/>
</dbReference>
<dbReference type="AlphaFoldDB" id="A0A3S1BSG7"/>
<feature type="domain" description="C2H2-type" evidence="6">
    <location>
        <begin position="249"/>
        <end position="276"/>
    </location>
</feature>
<evidence type="ECO:0000256" key="2">
    <source>
        <dbReference type="ARBA" id="ARBA00022737"/>
    </source>
</evidence>
<evidence type="ECO:0000256" key="3">
    <source>
        <dbReference type="ARBA" id="ARBA00022771"/>
    </source>
</evidence>
<dbReference type="PROSITE" id="PS00028">
    <property type="entry name" value="ZINC_FINGER_C2H2_1"/>
    <property type="match status" value="7"/>
</dbReference>
<dbReference type="SMART" id="SM00355">
    <property type="entry name" value="ZnF_C2H2"/>
    <property type="match status" value="15"/>
</dbReference>
<feature type="domain" description="C2H2-type" evidence="6">
    <location>
        <begin position="429"/>
        <end position="452"/>
    </location>
</feature>
<dbReference type="PANTHER" id="PTHR24379:SF127">
    <property type="entry name" value="BLOODY FINGERS-RELATED"/>
    <property type="match status" value="1"/>
</dbReference>
<dbReference type="Pfam" id="PF00096">
    <property type="entry name" value="zf-C2H2"/>
    <property type="match status" value="4"/>
</dbReference>